<evidence type="ECO:0000313" key="2">
    <source>
        <dbReference type="EMBL" id="KAF1973115.1"/>
    </source>
</evidence>
<organism evidence="2 3">
    <name type="scientific">Bimuria novae-zelandiae CBS 107.79</name>
    <dbReference type="NCBI Taxonomy" id="1447943"/>
    <lineage>
        <taxon>Eukaryota</taxon>
        <taxon>Fungi</taxon>
        <taxon>Dikarya</taxon>
        <taxon>Ascomycota</taxon>
        <taxon>Pezizomycotina</taxon>
        <taxon>Dothideomycetes</taxon>
        <taxon>Pleosporomycetidae</taxon>
        <taxon>Pleosporales</taxon>
        <taxon>Massarineae</taxon>
        <taxon>Didymosphaeriaceae</taxon>
        <taxon>Bimuria</taxon>
    </lineage>
</organism>
<dbReference type="EMBL" id="ML976683">
    <property type="protein sequence ID" value="KAF1973115.1"/>
    <property type="molecule type" value="Genomic_DNA"/>
</dbReference>
<keyword evidence="3" id="KW-1185">Reference proteome</keyword>
<accession>A0A6A5V7K5</accession>
<evidence type="ECO:0000256" key="1">
    <source>
        <dbReference type="SAM" id="MobiDB-lite"/>
    </source>
</evidence>
<feature type="region of interest" description="Disordered" evidence="1">
    <location>
        <begin position="1"/>
        <end position="57"/>
    </location>
</feature>
<name>A0A6A5V7K5_9PLEO</name>
<evidence type="ECO:0000313" key="3">
    <source>
        <dbReference type="Proteomes" id="UP000800036"/>
    </source>
</evidence>
<sequence>MPHHILIHSKNKPSATTVAACAPRKRKAEKDAPSSNLSRQNKRVQCDNPCDSSAQHEYQPCMPMTRKRKAMAGCDSQIDPGSDDDGENAYARPCKNPKVAPEALAMMNDIKKHGIEAVQKKWSQHRMGETVIVLRSHCSTCIVANHYQTKQDKKRLAAKINRALIKSKAPLIRTPAWSFPSETGSFTASTETPQQKAERLAIEAETERKVTQAARMAEIKEAVSLHLI</sequence>
<dbReference type="Proteomes" id="UP000800036">
    <property type="component" value="Unassembled WGS sequence"/>
</dbReference>
<gene>
    <name evidence="2" type="ORF">BU23DRAFT_641594</name>
</gene>
<dbReference type="AlphaFoldDB" id="A0A6A5V7K5"/>
<feature type="compositionally biased region" description="Basic residues" evidence="1">
    <location>
        <begin position="1"/>
        <end position="11"/>
    </location>
</feature>
<reference evidence="2" key="1">
    <citation type="journal article" date="2020" name="Stud. Mycol.">
        <title>101 Dothideomycetes genomes: a test case for predicting lifestyles and emergence of pathogens.</title>
        <authorList>
            <person name="Haridas S."/>
            <person name="Albert R."/>
            <person name="Binder M."/>
            <person name="Bloem J."/>
            <person name="Labutti K."/>
            <person name="Salamov A."/>
            <person name="Andreopoulos B."/>
            <person name="Baker S."/>
            <person name="Barry K."/>
            <person name="Bills G."/>
            <person name="Bluhm B."/>
            <person name="Cannon C."/>
            <person name="Castanera R."/>
            <person name="Culley D."/>
            <person name="Daum C."/>
            <person name="Ezra D."/>
            <person name="Gonzalez J."/>
            <person name="Henrissat B."/>
            <person name="Kuo A."/>
            <person name="Liang C."/>
            <person name="Lipzen A."/>
            <person name="Lutzoni F."/>
            <person name="Magnuson J."/>
            <person name="Mondo S."/>
            <person name="Nolan M."/>
            <person name="Ohm R."/>
            <person name="Pangilinan J."/>
            <person name="Park H.-J."/>
            <person name="Ramirez L."/>
            <person name="Alfaro M."/>
            <person name="Sun H."/>
            <person name="Tritt A."/>
            <person name="Yoshinaga Y."/>
            <person name="Zwiers L.-H."/>
            <person name="Turgeon B."/>
            <person name="Goodwin S."/>
            <person name="Spatafora J."/>
            <person name="Crous P."/>
            <person name="Grigoriev I."/>
        </authorList>
    </citation>
    <scope>NUCLEOTIDE SEQUENCE</scope>
    <source>
        <strain evidence="2">CBS 107.79</strain>
    </source>
</reference>
<proteinExistence type="predicted"/>
<protein>
    <submittedName>
        <fullName evidence="2">Uncharacterized protein</fullName>
    </submittedName>
</protein>